<evidence type="ECO:0000259" key="2">
    <source>
        <dbReference type="Pfam" id="PF25934"/>
    </source>
</evidence>
<feature type="region of interest" description="Disordered" evidence="1">
    <location>
        <begin position="23"/>
        <end position="60"/>
    </location>
</feature>
<evidence type="ECO:0000313" key="4">
    <source>
        <dbReference type="Proteomes" id="UP000198531"/>
    </source>
</evidence>
<evidence type="ECO:0000256" key="1">
    <source>
        <dbReference type="SAM" id="MobiDB-lite"/>
    </source>
</evidence>
<proteinExistence type="predicted"/>
<feature type="compositionally biased region" description="Low complexity" evidence="1">
    <location>
        <begin position="24"/>
        <end position="59"/>
    </location>
</feature>
<dbReference type="InterPro" id="IPR058285">
    <property type="entry name" value="DUF7979"/>
</dbReference>
<dbReference type="Proteomes" id="UP000198531">
    <property type="component" value="Unassembled WGS sequence"/>
</dbReference>
<organism evidence="3 4">
    <name type="scientific">Halogeometricum rufum</name>
    <dbReference type="NCBI Taxonomy" id="553469"/>
    <lineage>
        <taxon>Archaea</taxon>
        <taxon>Methanobacteriati</taxon>
        <taxon>Methanobacteriota</taxon>
        <taxon>Stenosarchaea group</taxon>
        <taxon>Halobacteria</taxon>
        <taxon>Halobacteriales</taxon>
        <taxon>Haloferacaceae</taxon>
        <taxon>Halogeometricum</taxon>
    </lineage>
</organism>
<gene>
    <name evidence="3" type="ORF">SAMN04487947_4241</name>
</gene>
<accession>A0A1I6JBC5</accession>
<dbReference type="RefSeq" id="WP_089811446.1">
    <property type="nucleotide sequence ID" value="NZ_FOYT01000007.1"/>
</dbReference>
<dbReference type="OrthoDB" id="282792at2157"/>
<dbReference type="STRING" id="553469.SAMN04487947_4241"/>
<protein>
    <recommendedName>
        <fullName evidence="2">DUF7979 domain-containing protein</fullName>
    </recommendedName>
</protein>
<sequence>MHSHTTLLVALLVAFAGCAGGPPAGTETGTPTATDSPTPTATDSPTPTATDSPTPGTTTYGTDCPAFVEADPVSDVPDDATVIPYADLSAERRAEFDAALSEGNAEVEDGGDGYVFWVDRPYVRYEGTVYRAVVAVC</sequence>
<dbReference type="Pfam" id="PF25934">
    <property type="entry name" value="DUF7979"/>
    <property type="match status" value="1"/>
</dbReference>
<feature type="domain" description="DUF7979" evidence="2">
    <location>
        <begin position="68"/>
        <end position="132"/>
    </location>
</feature>
<reference evidence="4" key="1">
    <citation type="submission" date="2016-10" db="EMBL/GenBank/DDBJ databases">
        <authorList>
            <person name="Varghese N."/>
            <person name="Submissions S."/>
        </authorList>
    </citation>
    <scope>NUCLEOTIDE SEQUENCE [LARGE SCALE GENOMIC DNA]</scope>
    <source>
        <strain evidence="4">CGMCC 1.7736</strain>
    </source>
</reference>
<evidence type="ECO:0000313" key="3">
    <source>
        <dbReference type="EMBL" id="SFR76214.1"/>
    </source>
</evidence>
<name>A0A1I6JBC5_9EURY</name>
<dbReference type="EMBL" id="FOYT01000007">
    <property type="protein sequence ID" value="SFR76214.1"/>
    <property type="molecule type" value="Genomic_DNA"/>
</dbReference>
<dbReference type="AlphaFoldDB" id="A0A1I6JBC5"/>
<keyword evidence="4" id="KW-1185">Reference proteome</keyword>